<evidence type="ECO:0000313" key="2">
    <source>
        <dbReference type="EMBL" id="GEP42986.1"/>
    </source>
</evidence>
<comment type="caution">
    <text evidence="2">The sequence shown here is derived from an EMBL/GenBank/DDBJ whole genome shotgun (WGS) entry which is preliminary data.</text>
</comment>
<evidence type="ECO:0000256" key="1">
    <source>
        <dbReference type="SAM" id="Phobius"/>
    </source>
</evidence>
<evidence type="ECO:0000313" key="3">
    <source>
        <dbReference type="Proteomes" id="UP000321577"/>
    </source>
</evidence>
<gene>
    <name evidence="2" type="ORF">BGE01nite_22770</name>
</gene>
<proteinExistence type="predicted"/>
<organism evidence="2 3">
    <name type="scientific">Brevifollis gellanilyticus</name>
    <dbReference type="NCBI Taxonomy" id="748831"/>
    <lineage>
        <taxon>Bacteria</taxon>
        <taxon>Pseudomonadati</taxon>
        <taxon>Verrucomicrobiota</taxon>
        <taxon>Verrucomicrobiia</taxon>
        <taxon>Verrucomicrobiales</taxon>
        <taxon>Verrucomicrobiaceae</taxon>
    </lineage>
</organism>
<dbReference type="Proteomes" id="UP000321577">
    <property type="component" value="Unassembled WGS sequence"/>
</dbReference>
<dbReference type="OrthoDB" id="9952990at2"/>
<accession>A0A512M8C2</accession>
<keyword evidence="1" id="KW-0472">Membrane</keyword>
<sequence>MNSTTLWLHTTAAIAVAAGALWLHLRWHPRRQEFSESWDLVTGLPWLTVLHGMLLVAGQLMGAPWITGSMQAFDLGTWLDIAGPLFLGSLMENVSLQHSLLPAWPWALFLPVVLALLSWRVIRYPYRYGPRQQRPAEKWLLAGGMVISWAWLVLEMLTLGHKVMPEWLEGLRVAMRVIFQAVTMAFTQVVLARLVIAWMEPEQPDDQKDLGLAIEHTFARWRGVAGLAVLDLLILLLQGTVTSGRGLLFWVLMEVMVLFLLFPVAVARVPGTWLGQGMAALLAWKRAWASILGVLLSGVFILAIVRYASVTMLEVTGEGTWRTLLLLPVHGLVLATVRNWVFLALVLTLLHHGLIPSSRRGRAVS</sequence>
<keyword evidence="3" id="KW-1185">Reference proteome</keyword>
<feature type="transmembrane region" description="Helical" evidence="1">
    <location>
        <begin position="329"/>
        <end position="350"/>
    </location>
</feature>
<feature type="transmembrane region" description="Helical" evidence="1">
    <location>
        <begin position="103"/>
        <end position="119"/>
    </location>
</feature>
<feature type="transmembrane region" description="Helical" evidence="1">
    <location>
        <begin position="177"/>
        <end position="198"/>
    </location>
</feature>
<name>A0A512M8C2_9BACT</name>
<dbReference type="RefSeq" id="WP_146850564.1">
    <property type="nucleotide sequence ID" value="NZ_BKAG01000013.1"/>
</dbReference>
<reference evidence="2 3" key="1">
    <citation type="submission" date="2019-07" db="EMBL/GenBank/DDBJ databases">
        <title>Whole genome shotgun sequence of Brevifollis gellanilyticus NBRC 108608.</title>
        <authorList>
            <person name="Hosoyama A."/>
            <person name="Uohara A."/>
            <person name="Ohji S."/>
            <person name="Ichikawa N."/>
        </authorList>
    </citation>
    <scope>NUCLEOTIDE SEQUENCE [LARGE SCALE GENOMIC DNA]</scope>
    <source>
        <strain evidence="2 3">NBRC 108608</strain>
    </source>
</reference>
<feature type="transmembrane region" description="Helical" evidence="1">
    <location>
        <begin position="247"/>
        <end position="266"/>
    </location>
</feature>
<feature type="transmembrane region" description="Helical" evidence="1">
    <location>
        <begin position="139"/>
        <end position="157"/>
    </location>
</feature>
<feature type="transmembrane region" description="Helical" evidence="1">
    <location>
        <begin position="6"/>
        <end position="25"/>
    </location>
</feature>
<feature type="transmembrane region" description="Helical" evidence="1">
    <location>
        <begin position="219"/>
        <end position="241"/>
    </location>
</feature>
<keyword evidence="1" id="KW-1133">Transmembrane helix</keyword>
<feature type="transmembrane region" description="Helical" evidence="1">
    <location>
        <begin position="46"/>
        <end position="66"/>
    </location>
</feature>
<dbReference type="EMBL" id="BKAG01000013">
    <property type="protein sequence ID" value="GEP42986.1"/>
    <property type="molecule type" value="Genomic_DNA"/>
</dbReference>
<feature type="transmembrane region" description="Helical" evidence="1">
    <location>
        <begin position="287"/>
        <end position="309"/>
    </location>
</feature>
<protein>
    <submittedName>
        <fullName evidence="2">Uncharacterized protein</fullName>
    </submittedName>
</protein>
<keyword evidence="1" id="KW-0812">Transmembrane</keyword>
<dbReference type="AlphaFoldDB" id="A0A512M8C2"/>